<keyword evidence="15" id="KW-1185">Reference proteome</keyword>
<feature type="region of interest" description="Disordered" evidence="10">
    <location>
        <begin position="630"/>
        <end position="653"/>
    </location>
</feature>
<evidence type="ECO:0000256" key="2">
    <source>
        <dbReference type="ARBA" id="ARBA00022583"/>
    </source>
</evidence>
<evidence type="ECO:0000313" key="14">
    <source>
        <dbReference type="EMBL" id="PAA64382.1"/>
    </source>
</evidence>
<evidence type="ECO:0000256" key="9">
    <source>
        <dbReference type="RuleBase" id="RU003932"/>
    </source>
</evidence>
<dbReference type="FunFam" id="3.40.50.300:FF:000045">
    <property type="entry name" value="dynamin-1 isoform X2"/>
    <property type="match status" value="1"/>
</dbReference>
<dbReference type="Proteomes" id="UP000215902">
    <property type="component" value="Unassembled WGS sequence"/>
</dbReference>
<dbReference type="GO" id="GO:0005525">
    <property type="term" value="F:GTP binding"/>
    <property type="evidence" value="ECO:0007669"/>
    <property type="project" value="UniProtKB-KW"/>
</dbReference>
<dbReference type="Pfam" id="PF00169">
    <property type="entry name" value="PH"/>
    <property type="match status" value="1"/>
</dbReference>
<dbReference type="Gene3D" id="2.30.29.30">
    <property type="entry name" value="Pleckstrin-homology domain (PH domain)/Phosphotyrosine-binding domain (PTB)"/>
    <property type="match status" value="1"/>
</dbReference>
<dbReference type="Gene3D" id="1.20.120.1240">
    <property type="entry name" value="Dynamin, middle domain"/>
    <property type="match status" value="1"/>
</dbReference>
<evidence type="ECO:0000256" key="6">
    <source>
        <dbReference type="ARBA" id="ARBA00023134"/>
    </source>
</evidence>
<evidence type="ECO:0000256" key="10">
    <source>
        <dbReference type="SAM" id="MobiDB-lite"/>
    </source>
</evidence>
<dbReference type="InterPro" id="IPR020850">
    <property type="entry name" value="GED_dom"/>
</dbReference>
<dbReference type="SMART" id="SM00053">
    <property type="entry name" value="DYNc"/>
    <property type="match status" value="1"/>
</dbReference>
<evidence type="ECO:0000256" key="3">
    <source>
        <dbReference type="ARBA" id="ARBA00022701"/>
    </source>
</evidence>
<keyword evidence="4 9" id="KW-0547">Nucleotide-binding</keyword>
<feature type="compositionally biased region" description="Pro residues" evidence="10">
    <location>
        <begin position="793"/>
        <end position="807"/>
    </location>
</feature>
<dbReference type="InterPro" id="IPR022812">
    <property type="entry name" value="Dynamin"/>
</dbReference>
<comment type="catalytic activity">
    <reaction evidence="8">
        <text>GTP + H2O = GDP + phosphate + H(+)</text>
        <dbReference type="Rhea" id="RHEA:19669"/>
        <dbReference type="ChEBI" id="CHEBI:15377"/>
        <dbReference type="ChEBI" id="CHEBI:15378"/>
        <dbReference type="ChEBI" id="CHEBI:37565"/>
        <dbReference type="ChEBI" id="CHEBI:43474"/>
        <dbReference type="ChEBI" id="CHEBI:58189"/>
        <dbReference type="EC" id="3.6.5.5"/>
    </reaction>
</comment>
<dbReference type="CDD" id="cd08771">
    <property type="entry name" value="DLP_1"/>
    <property type="match status" value="1"/>
</dbReference>
<comment type="similarity">
    <text evidence="9">Belongs to the TRAFAC class dynamin-like GTPase superfamily. Dynamin/Fzo/YdjA family.</text>
</comment>
<dbReference type="SUPFAM" id="SSF50729">
    <property type="entry name" value="PH domain-like"/>
    <property type="match status" value="1"/>
</dbReference>
<accession>A0A267EUG5</accession>
<dbReference type="GO" id="GO:0031623">
    <property type="term" value="P:receptor internalization"/>
    <property type="evidence" value="ECO:0007669"/>
    <property type="project" value="TreeGrafter"/>
</dbReference>
<dbReference type="GO" id="GO:0016185">
    <property type="term" value="P:synaptic vesicle budding from presynaptic endocytic zone membrane"/>
    <property type="evidence" value="ECO:0007669"/>
    <property type="project" value="TreeGrafter"/>
</dbReference>
<dbReference type="InterPro" id="IPR019762">
    <property type="entry name" value="Dynamin_GTPase_CS"/>
</dbReference>
<keyword evidence="2" id="KW-0254">Endocytosis</keyword>
<dbReference type="SUPFAM" id="SSF52540">
    <property type="entry name" value="P-loop containing nucleoside triphosphate hydrolases"/>
    <property type="match status" value="1"/>
</dbReference>
<dbReference type="PROSITE" id="PS51718">
    <property type="entry name" value="G_DYNAMIN_2"/>
    <property type="match status" value="1"/>
</dbReference>
<keyword evidence="7" id="KW-0505">Motor protein</keyword>
<keyword evidence="6 9" id="KW-0342">GTP-binding</keyword>
<protein>
    <recommendedName>
        <fullName evidence="1">dynamin GTPase</fullName>
        <ecNumber evidence="1">3.6.5.5</ecNumber>
    </recommendedName>
</protein>
<dbReference type="GO" id="GO:0005874">
    <property type="term" value="C:microtubule"/>
    <property type="evidence" value="ECO:0007669"/>
    <property type="project" value="UniProtKB-KW"/>
</dbReference>
<dbReference type="InterPro" id="IPR027417">
    <property type="entry name" value="P-loop_NTPase"/>
</dbReference>
<name>A0A267EUG5_9PLAT</name>
<dbReference type="GO" id="GO:0005737">
    <property type="term" value="C:cytoplasm"/>
    <property type="evidence" value="ECO:0007669"/>
    <property type="project" value="TreeGrafter"/>
</dbReference>
<evidence type="ECO:0000256" key="7">
    <source>
        <dbReference type="ARBA" id="ARBA00023175"/>
    </source>
</evidence>
<feature type="domain" description="Dynamin-type G" evidence="13">
    <location>
        <begin position="29"/>
        <end position="295"/>
    </location>
</feature>
<dbReference type="GO" id="GO:0003924">
    <property type="term" value="F:GTPase activity"/>
    <property type="evidence" value="ECO:0007669"/>
    <property type="project" value="InterPro"/>
</dbReference>
<dbReference type="InterPro" id="IPR030381">
    <property type="entry name" value="G_DYNAMIN_dom"/>
</dbReference>
<dbReference type="Pfam" id="PF01031">
    <property type="entry name" value="Dynamin_M"/>
    <property type="match status" value="1"/>
</dbReference>
<dbReference type="PROSITE" id="PS00410">
    <property type="entry name" value="G_DYNAMIN_1"/>
    <property type="match status" value="1"/>
</dbReference>
<dbReference type="Pfam" id="PF00350">
    <property type="entry name" value="Dynamin_N"/>
    <property type="match status" value="1"/>
</dbReference>
<dbReference type="AlphaFoldDB" id="A0A267EUG5"/>
<dbReference type="GO" id="GO:0098793">
    <property type="term" value="C:presynapse"/>
    <property type="evidence" value="ECO:0007669"/>
    <property type="project" value="GOC"/>
</dbReference>
<organism evidence="14 15">
    <name type="scientific">Macrostomum lignano</name>
    <dbReference type="NCBI Taxonomy" id="282301"/>
    <lineage>
        <taxon>Eukaryota</taxon>
        <taxon>Metazoa</taxon>
        <taxon>Spiralia</taxon>
        <taxon>Lophotrochozoa</taxon>
        <taxon>Platyhelminthes</taxon>
        <taxon>Rhabditophora</taxon>
        <taxon>Macrostomorpha</taxon>
        <taxon>Macrostomida</taxon>
        <taxon>Macrostomidae</taxon>
        <taxon>Macrostomum</taxon>
    </lineage>
</organism>
<dbReference type="InterPro" id="IPR000375">
    <property type="entry name" value="Dynamin_stalk"/>
</dbReference>
<feature type="domain" description="PH" evidence="11">
    <location>
        <begin position="524"/>
        <end position="628"/>
    </location>
</feature>
<evidence type="ECO:0000256" key="5">
    <source>
        <dbReference type="ARBA" id="ARBA00022801"/>
    </source>
</evidence>
<dbReference type="InterPro" id="IPR011993">
    <property type="entry name" value="PH-like_dom_sf"/>
</dbReference>
<evidence type="ECO:0000259" key="12">
    <source>
        <dbReference type="PROSITE" id="PS51388"/>
    </source>
</evidence>
<dbReference type="GO" id="GO:0008017">
    <property type="term" value="F:microtubule binding"/>
    <property type="evidence" value="ECO:0007669"/>
    <property type="project" value="TreeGrafter"/>
</dbReference>
<evidence type="ECO:0000256" key="1">
    <source>
        <dbReference type="ARBA" id="ARBA00011980"/>
    </source>
</evidence>
<gene>
    <name evidence="14" type="ORF">BOX15_Mlig016602g2</name>
</gene>
<dbReference type="Gene3D" id="3.40.50.300">
    <property type="entry name" value="P-loop containing nucleotide triphosphate hydrolases"/>
    <property type="match status" value="1"/>
</dbReference>
<dbReference type="PROSITE" id="PS50003">
    <property type="entry name" value="PH_DOMAIN"/>
    <property type="match status" value="1"/>
</dbReference>
<dbReference type="PANTHER" id="PTHR11566">
    <property type="entry name" value="DYNAMIN"/>
    <property type="match status" value="1"/>
</dbReference>
<feature type="domain" description="GED" evidence="12">
    <location>
        <begin position="658"/>
        <end position="749"/>
    </location>
</feature>
<keyword evidence="3" id="KW-0493">Microtubule</keyword>
<evidence type="ECO:0000259" key="11">
    <source>
        <dbReference type="PROSITE" id="PS50003"/>
    </source>
</evidence>
<dbReference type="PANTHER" id="PTHR11566:SF212">
    <property type="entry name" value="DYNAMIN"/>
    <property type="match status" value="1"/>
</dbReference>
<dbReference type="CDD" id="cd01256">
    <property type="entry name" value="PH_dynamin"/>
    <property type="match status" value="1"/>
</dbReference>
<evidence type="ECO:0000256" key="8">
    <source>
        <dbReference type="ARBA" id="ARBA00048040"/>
    </source>
</evidence>
<dbReference type="OrthoDB" id="5061070at2759"/>
<evidence type="ECO:0000256" key="4">
    <source>
        <dbReference type="ARBA" id="ARBA00022741"/>
    </source>
</evidence>
<feature type="compositionally biased region" description="Low complexity" evidence="10">
    <location>
        <begin position="758"/>
        <end position="776"/>
    </location>
</feature>
<dbReference type="InterPro" id="IPR003130">
    <property type="entry name" value="GED"/>
</dbReference>
<dbReference type="InterPro" id="IPR001849">
    <property type="entry name" value="PH_domain"/>
</dbReference>
<dbReference type="PROSITE" id="PS51388">
    <property type="entry name" value="GED"/>
    <property type="match status" value="1"/>
</dbReference>
<dbReference type="GO" id="GO:0005886">
    <property type="term" value="C:plasma membrane"/>
    <property type="evidence" value="ECO:0007669"/>
    <property type="project" value="TreeGrafter"/>
</dbReference>
<comment type="caution">
    <text evidence="14">The sequence shown here is derived from an EMBL/GenBank/DDBJ whole genome shotgun (WGS) entry which is preliminary data.</text>
</comment>
<feature type="region of interest" description="Disordered" evidence="10">
    <location>
        <begin position="758"/>
        <end position="807"/>
    </location>
</feature>
<dbReference type="PRINTS" id="PR00195">
    <property type="entry name" value="DYNAMIN"/>
</dbReference>
<dbReference type="Pfam" id="PF02212">
    <property type="entry name" value="GED"/>
    <property type="match status" value="1"/>
</dbReference>
<dbReference type="SMART" id="SM00233">
    <property type="entry name" value="PH"/>
    <property type="match status" value="1"/>
</dbReference>
<dbReference type="InterPro" id="IPR001401">
    <property type="entry name" value="Dynamin_GTPase"/>
</dbReference>
<proteinExistence type="inferred from homology"/>
<dbReference type="EC" id="3.6.5.5" evidence="1"/>
<dbReference type="InterPro" id="IPR045063">
    <property type="entry name" value="Dynamin_N"/>
</dbReference>
<keyword evidence="5" id="KW-0378">Hydrolase</keyword>
<dbReference type="SMART" id="SM00302">
    <property type="entry name" value="GED"/>
    <property type="match status" value="1"/>
</dbReference>
<sequence length="830" mass="92021">MTGNSGMEHLIFVINQLQDACASSGTSIRIDLPQIAVVGSQSAGKSSVLENFVGRDFLPRGSGIVTRRPLILQLMNYQTEYAEFGHIRGKKFVNFDEVRREIEVETDRLTGQNKGISNVPITLRVYSPQVLNLTLVDLPGMTKVAVGDQPPDIEQQVRAMIWEFISKDNCLILAVSPANSDLANSDALKLAKEADPSGSRTIGVLTKLDLMDAGTDARDVLENRFLPLRRGYVGVVNRSQKDIDGRKDISSAMAAERKFFLGHPAYRHMAERMGTAHLQRCLNQQLVGHIRDTLPTLRAALQSRLTELEAEHRAFGGLDPDDPNAKAKIMATLINQFIENFTKAIEGFGEVSTKELSGGAKINKIIHDRYMYMLHKSSRYIGEKHYTESDEHELRREIKFAIRNIHGIRTGLFTPDLAFETVVRQQIGRLKEPTLRCVELVTAELGSVVHKCAHEMRSYPRLRETVEGIVSARIREREVEAKSQLMLTMDIQLGYINTNHEDFIGFVNAQKSTERRTKERVGNQVIHKGFLTINNKHIMRGCCCWFVLSSESLTWYADQEERQQKYMLPLEGLRVRDGENRLFSKRSVIVLFNADGRNTYKDCKSLELAAESADDVDTWKAALLRAGVYPEGDEEEKEEARSSSIEEETLDPSMERQVETIRSLAKSYMRIVDKAQRDFVPKTIIHMVVNDLRSFLKTSLPVQLYSCSDQASLMEESEAEATRRVETARAYKATVEALRVLSEVAIGGYGASSGVGFSSGASTSATTSTVSSVGAPQRPPPAPPSTRKLSPVPQAPPPALPSRPPPNVTAAALASVAAATATSGSSSVVQ</sequence>
<evidence type="ECO:0000313" key="15">
    <source>
        <dbReference type="Proteomes" id="UP000215902"/>
    </source>
</evidence>
<reference evidence="14 15" key="1">
    <citation type="submission" date="2017-06" db="EMBL/GenBank/DDBJ databases">
        <title>A platform for efficient transgenesis in Macrostomum lignano, a flatworm model organism for stem cell research.</title>
        <authorList>
            <person name="Berezikov E."/>
        </authorList>
    </citation>
    <scope>NUCLEOTIDE SEQUENCE [LARGE SCALE GENOMIC DNA]</scope>
    <source>
        <strain evidence="14">DV1</strain>
        <tissue evidence="14">Whole organism</tissue>
    </source>
</reference>
<dbReference type="EMBL" id="NIVC01001756">
    <property type="protein sequence ID" value="PAA64382.1"/>
    <property type="molecule type" value="Genomic_DNA"/>
</dbReference>
<evidence type="ECO:0000259" key="13">
    <source>
        <dbReference type="PROSITE" id="PS51718"/>
    </source>
</evidence>
<dbReference type="STRING" id="282301.A0A267EUG5"/>